<reference evidence="1" key="1">
    <citation type="journal article" date="2021" name="Environ. Microbiol.">
        <title>Gene family expansions and transcriptome signatures uncover fungal adaptations to wood decay.</title>
        <authorList>
            <person name="Hage H."/>
            <person name="Miyauchi S."/>
            <person name="Viragh M."/>
            <person name="Drula E."/>
            <person name="Min B."/>
            <person name="Chaduli D."/>
            <person name="Navarro D."/>
            <person name="Favel A."/>
            <person name="Norest M."/>
            <person name="Lesage-Meessen L."/>
            <person name="Balint B."/>
            <person name="Merenyi Z."/>
            <person name="de Eugenio L."/>
            <person name="Morin E."/>
            <person name="Martinez A.T."/>
            <person name="Baldrian P."/>
            <person name="Stursova M."/>
            <person name="Martinez M.J."/>
            <person name="Novotny C."/>
            <person name="Magnuson J.K."/>
            <person name="Spatafora J.W."/>
            <person name="Maurice S."/>
            <person name="Pangilinan J."/>
            <person name="Andreopoulos W."/>
            <person name="LaButti K."/>
            <person name="Hundley H."/>
            <person name="Na H."/>
            <person name="Kuo A."/>
            <person name="Barry K."/>
            <person name="Lipzen A."/>
            <person name="Henrissat B."/>
            <person name="Riley R."/>
            <person name="Ahrendt S."/>
            <person name="Nagy L.G."/>
            <person name="Grigoriev I.V."/>
            <person name="Martin F."/>
            <person name="Rosso M.N."/>
        </authorList>
    </citation>
    <scope>NUCLEOTIDE SEQUENCE</scope>
    <source>
        <strain evidence="1">CBS 384.51</strain>
    </source>
</reference>
<accession>A0ACB8UKS4</accession>
<keyword evidence="1" id="KW-0240">DNA-directed RNA polymerase</keyword>
<evidence type="ECO:0000313" key="2">
    <source>
        <dbReference type="Proteomes" id="UP001055072"/>
    </source>
</evidence>
<evidence type="ECO:0000313" key="1">
    <source>
        <dbReference type="EMBL" id="KAI0094727.1"/>
    </source>
</evidence>
<gene>
    <name evidence="1" type="ORF">BDY19DRAFT_988534</name>
</gene>
<name>A0ACB8UKS4_9APHY</name>
<keyword evidence="1" id="KW-0804">Transcription</keyword>
<protein>
    <submittedName>
        <fullName evidence="1">DNA-directed RNA polymerase III subunit Rpc5</fullName>
    </submittedName>
</protein>
<comment type="caution">
    <text evidence="1">The sequence shown here is derived from an EMBL/GenBank/DDBJ whole genome shotgun (WGS) entry which is preliminary data.</text>
</comment>
<organism evidence="1 2">
    <name type="scientific">Irpex rosettiformis</name>
    <dbReference type="NCBI Taxonomy" id="378272"/>
    <lineage>
        <taxon>Eukaryota</taxon>
        <taxon>Fungi</taxon>
        <taxon>Dikarya</taxon>
        <taxon>Basidiomycota</taxon>
        <taxon>Agaricomycotina</taxon>
        <taxon>Agaricomycetes</taxon>
        <taxon>Polyporales</taxon>
        <taxon>Irpicaceae</taxon>
        <taxon>Irpex</taxon>
    </lineage>
</organism>
<dbReference type="EMBL" id="MU274900">
    <property type="protein sequence ID" value="KAI0094727.1"/>
    <property type="molecule type" value="Genomic_DNA"/>
</dbReference>
<sequence length="283" mass="32309">MNDAEDRLISVRPIVFSNKLSPHLHLHQFPLLTRPLQVPPSAAASGKRIQARLKQNNKRFEIHVPVDNRSEVWNAERSKELGAARLEDDKEKNQEPKQKYREGEEPRLSETRLKSEQIPQVGTYVVGVIRNGKLYLHPISETHQLRPTLTYMDTLTRRTKRRSGDDDDDSDDGPPPDPDDPAPPPRVVKKEKKPAAEAKEVQVSIRKRGDDKGLQLGSGLTAMRRELLMAIRAEEDEQWEDYLYYDREAEESRQALGVMMSQSEEELQCKTDITAMLTGIQGL</sequence>
<proteinExistence type="predicted"/>
<dbReference type="Proteomes" id="UP001055072">
    <property type="component" value="Unassembled WGS sequence"/>
</dbReference>
<keyword evidence="2" id="KW-1185">Reference proteome</keyword>